<dbReference type="Gene3D" id="3.30.40.10">
    <property type="entry name" value="Zinc/RING finger domain, C3HC4 (zinc finger)"/>
    <property type="match status" value="1"/>
</dbReference>
<keyword evidence="5" id="KW-1185">Reference proteome</keyword>
<evidence type="ECO:0000259" key="3">
    <source>
        <dbReference type="PROSITE" id="PS50089"/>
    </source>
</evidence>
<sequence>DEDFDDSYDNLLRLQAIMGEVKARGTPDDVIDRLPTSTFREWSVTGTDTRCPICLDDYLPDDEMQRIEGCEHWFHKACLGQWLHGARTCPVCRTSVKRSRPKANANHAGPSSSNDPGPSNGGSGNTPSIPGSFMWTFGPASPFS</sequence>
<dbReference type="InterPro" id="IPR013083">
    <property type="entry name" value="Znf_RING/FYVE/PHD"/>
</dbReference>
<dbReference type="EMBL" id="KV428160">
    <property type="protein sequence ID" value="KZT34923.1"/>
    <property type="molecule type" value="Genomic_DNA"/>
</dbReference>
<evidence type="ECO:0000313" key="4">
    <source>
        <dbReference type="EMBL" id="KZT34923.1"/>
    </source>
</evidence>
<evidence type="ECO:0000256" key="2">
    <source>
        <dbReference type="SAM" id="MobiDB-lite"/>
    </source>
</evidence>
<protein>
    <recommendedName>
        <fullName evidence="3">RING-type domain-containing protein</fullName>
    </recommendedName>
</protein>
<organism evidence="4 5">
    <name type="scientific">Sistotremastrum suecicum HHB10207 ss-3</name>
    <dbReference type="NCBI Taxonomy" id="1314776"/>
    <lineage>
        <taxon>Eukaryota</taxon>
        <taxon>Fungi</taxon>
        <taxon>Dikarya</taxon>
        <taxon>Basidiomycota</taxon>
        <taxon>Agaricomycotina</taxon>
        <taxon>Agaricomycetes</taxon>
        <taxon>Sistotremastrales</taxon>
        <taxon>Sistotremastraceae</taxon>
        <taxon>Sistotremastrum</taxon>
    </lineage>
</organism>
<dbReference type="PANTHER" id="PTHR46171:SF3">
    <property type="entry name" value="GH10160P"/>
    <property type="match status" value="1"/>
</dbReference>
<evidence type="ECO:0000313" key="5">
    <source>
        <dbReference type="Proteomes" id="UP000076798"/>
    </source>
</evidence>
<feature type="compositionally biased region" description="Low complexity" evidence="2">
    <location>
        <begin position="109"/>
        <end position="118"/>
    </location>
</feature>
<dbReference type="PANTHER" id="PTHR46171">
    <property type="entry name" value="GH10160P"/>
    <property type="match status" value="1"/>
</dbReference>
<feature type="domain" description="RING-type" evidence="3">
    <location>
        <begin position="51"/>
        <end position="93"/>
    </location>
</feature>
<dbReference type="GO" id="GO:0016567">
    <property type="term" value="P:protein ubiquitination"/>
    <property type="evidence" value="ECO:0007669"/>
    <property type="project" value="TreeGrafter"/>
</dbReference>
<reference evidence="4 5" key="1">
    <citation type="journal article" date="2016" name="Mol. Biol. Evol.">
        <title>Comparative Genomics of Early-Diverging Mushroom-Forming Fungi Provides Insights into the Origins of Lignocellulose Decay Capabilities.</title>
        <authorList>
            <person name="Nagy L.G."/>
            <person name="Riley R."/>
            <person name="Tritt A."/>
            <person name="Adam C."/>
            <person name="Daum C."/>
            <person name="Floudas D."/>
            <person name="Sun H."/>
            <person name="Yadav J.S."/>
            <person name="Pangilinan J."/>
            <person name="Larsson K.H."/>
            <person name="Matsuura K."/>
            <person name="Barry K."/>
            <person name="Labutti K."/>
            <person name="Kuo R."/>
            <person name="Ohm R.A."/>
            <person name="Bhattacharya S.S."/>
            <person name="Shirouzu T."/>
            <person name="Yoshinaga Y."/>
            <person name="Martin F.M."/>
            <person name="Grigoriev I.V."/>
            <person name="Hibbett D.S."/>
        </authorList>
    </citation>
    <scope>NUCLEOTIDE SEQUENCE [LARGE SCALE GENOMIC DNA]</scope>
    <source>
        <strain evidence="4 5">HHB10207 ss-3</strain>
    </source>
</reference>
<dbReference type="OrthoDB" id="8062037at2759"/>
<accession>A0A166A3K3</accession>
<proteinExistence type="predicted"/>
<dbReference type="GO" id="GO:0061630">
    <property type="term" value="F:ubiquitin protein ligase activity"/>
    <property type="evidence" value="ECO:0007669"/>
    <property type="project" value="TreeGrafter"/>
</dbReference>
<gene>
    <name evidence="4" type="ORF">SISSUDRAFT_991181</name>
</gene>
<feature type="non-terminal residue" evidence="4">
    <location>
        <position position="1"/>
    </location>
</feature>
<feature type="region of interest" description="Disordered" evidence="2">
    <location>
        <begin position="99"/>
        <end position="144"/>
    </location>
</feature>
<dbReference type="STRING" id="1314776.A0A166A3K3"/>
<dbReference type="InterPro" id="IPR001841">
    <property type="entry name" value="Znf_RING"/>
</dbReference>
<dbReference type="SUPFAM" id="SSF57850">
    <property type="entry name" value="RING/U-box"/>
    <property type="match status" value="1"/>
</dbReference>
<keyword evidence="1" id="KW-0863">Zinc-finger</keyword>
<dbReference type="Pfam" id="PF13639">
    <property type="entry name" value="zf-RING_2"/>
    <property type="match status" value="1"/>
</dbReference>
<dbReference type="Proteomes" id="UP000076798">
    <property type="component" value="Unassembled WGS sequence"/>
</dbReference>
<dbReference type="AlphaFoldDB" id="A0A166A3K3"/>
<dbReference type="SMART" id="SM00184">
    <property type="entry name" value="RING"/>
    <property type="match status" value="1"/>
</dbReference>
<dbReference type="PROSITE" id="PS50089">
    <property type="entry name" value="ZF_RING_2"/>
    <property type="match status" value="1"/>
</dbReference>
<keyword evidence="1" id="KW-0479">Metal-binding</keyword>
<evidence type="ECO:0000256" key="1">
    <source>
        <dbReference type="PROSITE-ProRule" id="PRU00175"/>
    </source>
</evidence>
<keyword evidence="1" id="KW-0862">Zinc</keyword>
<name>A0A166A3K3_9AGAM</name>
<dbReference type="GO" id="GO:0008270">
    <property type="term" value="F:zinc ion binding"/>
    <property type="evidence" value="ECO:0007669"/>
    <property type="project" value="UniProtKB-KW"/>
</dbReference>